<dbReference type="Gene3D" id="2.60.169.10">
    <property type="entry name" value="Microviridae F protein"/>
    <property type="match status" value="2"/>
</dbReference>
<proteinExistence type="inferred from homology"/>
<evidence type="ECO:0000256" key="1">
    <source>
        <dbReference type="ARBA" id="ARBA00004328"/>
    </source>
</evidence>
<evidence type="ECO:0000256" key="2">
    <source>
        <dbReference type="ARBA" id="ARBA00009963"/>
    </source>
</evidence>
<dbReference type="GO" id="GO:0039615">
    <property type="term" value="C:T=1 icosahedral viral capsid"/>
    <property type="evidence" value="ECO:0007669"/>
    <property type="project" value="UniProtKB-KW"/>
</dbReference>
<dbReference type="InterPro" id="IPR037002">
    <property type="entry name" value="Microviridae_protein_F_sf"/>
</dbReference>
<accession>A0A976R7W9</accession>
<keyword evidence="4" id="KW-0167">Capsid protein</keyword>
<comment type="similarity">
    <text evidence="2">Belongs to the microviridae F protein family.</text>
</comment>
<reference evidence="6" key="1">
    <citation type="submission" date="2022-02" db="EMBL/GenBank/DDBJ databases">
        <title>Towards deciphering the DNA virus diversity associated with rodent species in the families Cricetidae and Heteromyidae.</title>
        <authorList>
            <person name="Lund M."/>
            <person name="Larsen B.B."/>
            <person name="Gryseels S."/>
            <person name="Kraberger S."/>
            <person name="Rowsey D.M."/>
            <person name="Steger L."/>
            <person name="Yule K.M."/>
            <person name="Upham N.S."/>
            <person name="Worobey M."/>
            <person name="Van Doorslaer K."/>
            <person name="Varsani A."/>
        </authorList>
    </citation>
    <scope>NUCLEOTIDE SEQUENCE</scope>
    <source>
        <strain evidence="6">UA08Rod_6120</strain>
    </source>
</reference>
<dbReference type="InterPro" id="IPR016184">
    <property type="entry name" value="Capsid/spike_ssDNA_virus"/>
</dbReference>
<evidence type="ECO:0000313" key="6">
    <source>
        <dbReference type="EMBL" id="UPW40920.1"/>
    </source>
</evidence>
<name>A0A976R7W9_9VIRU</name>
<dbReference type="SUPFAM" id="SSF88645">
    <property type="entry name" value="ssDNA viruses"/>
    <property type="match status" value="1"/>
</dbReference>
<dbReference type="Pfam" id="PF02305">
    <property type="entry name" value="Phage_F"/>
    <property type="match status" value="1"/>
</dbReference>
<dbReference type="EMBL" id="OM869518">
    <property type="protein sequence ID" value="UPW40920.1"/>
    <property type="molecule type" value="Genomic_DNA"/>
</dbReference>
<keyword evidence="5" id="KW-0946">Virion</keyword>
<comment type="subcellular location">
    <subcellularLocation>
        <location evidence="1">Virion</location>
    </subcellularLocation>
</comment>
<sequence length="587" mass="65476">MARLNRNRFSRFAINPEMKHSRSRWKAPFDHKTTFNAGELIPIMYEEILPGDTVKMDMSSLVRMSTPKFPVMDDAWIETFFFYVPNRLVWEHWKEFMGENTKDAWTPSTSYQIPQVKLSHAVSRGSIADYFGIPTNIASAVGANQQGYSQLPMRAYALIWNEWFRDENLQDPVLVNKSDSNFDVPSYETIPAFSPSNASYGYSAPAKVGKFHDYFTSALPEPQKGSPVLLPLQGQAPLNFESSPSVPVVTGSVHDVDSIPLQFSDSSVVSGQMVNAVFQNGNSGVTLGANLGTTSAIGRTVSPVPNNLGFLPSSITGAYADLSQATAATINQLRQAFQTQKLLETDARGGTRYTELIAAHWGVDVGDARLQRPEYLGGTRERIGMQQVLQTSSSDSVSPQGNTAAYSLTTSRGHVFTKSFSEHGMLIGLVCVRSRQSYQQGLQKKWTRRDRLDFFFPVFAHLGEQPVFNREIYMQGVSNGVANEHYDLEVFGYQEAWAEYRYSPSYVTGDMRSNSSNGSLDVWHYADDYNSLPILGNTWIQASSAPIDRTLAVSSAAAHQFIADFYFNPTWIREMPMYSIPGLVDHF</sequence>
<dbReference type="GO" id="GO:0005198">
    <property type="term" value="F:structural molecule activity"/>
    <property type="evidence" value="ECO:0007669"/>
    <property type="project" value="InterPro"/>
</dbReference>
<keyword evidence="3" id="KW-1140">T=1 icosahedral capsid protein</keyword>
<evidence type="ECO:0000256" key="3">
    <source>
        <dbReference type="ARBA" id="ARBA00022431"/>
    </source>
</evidence>
<organism evidence="6">
    <name type="scientific">Sigmofec virus UA08Rod_6120</name>
    <dbReference type="NCBI Taxonomy" id="2929453"/>
    <lineage>
        <taxon>Viruses</taxon>
        <taxon>Monodnaviria</taxon>
        <taxon>Sangervirae</taxon>
        <taxon>Phixviricota</taxon>
        <taxon>Malgrandaviricetes</taxon>
        <taxon>Petitvirales</taxon>
        <taxon>Microviridae</taxon>
    </lineage>
</organism>
<dbReference type="InterPro" id="IPR003514">
    <property type="entry name" value="Microviridae_protein_F"/>
</dbReference>
<evidence type="ECO:0000256" key="5">
    <source>
        <dbReference type="ARBA" id="ARBA00022844"/>
    </source>
</evidence>
<protein>
    <submittedName>
        <fullName evidence="6">Major capsid protein</fullName>
    </submittedName>
</protein>
<evidence type="ECO:0000256" key="4">
    <source>
        <dbReference type="ARBA" id="ARBA00022561"/>
    </source>
</evidence>